<keyword evidence="1" id="KW-0472">Membrane</keyword>
<proteinExistence type="predicted"/>
<comment type="caution">
    <text evidence="2">The sequence shown here is derived from an EMBL/GenBank/DDBJ whole genome shotgun (WGS) entry which is preliminary data.</text>
</comment>
<keyword evidence="1" id="KW-1133">Transmembrane helix</keyword>
<feature type="transmembrane region" description="Helical" evidence="1">
    <location>
        <begin position="90"/>
        <end position="112"/>
    </location>
</feature>
<evidence type="ECO:0000313" key="2">
    <source>
        <dbReference type="EMBL" id="OWY96899.1"/>
    </source>
</evidence>
<name>A0A225UXB3_9STRA</name>
<keyword evidence="3" id="KW-1185">Reference proteome</keyword>
<reference evidence="3" key="1">
    <citation type="submission" date="2017-03" db="EMBL/GenBank/DDBJ databases">
        <title>Phytopthora megakarya and P. palmivora, two closely related causual agents of cacao black pod achieved similar genome size and gene model numbers by different mechanisms.</title>
        <authorList>
            <person name="Ali S."/>
            <person name="Shao J."/>
            <person name="Larry D.J."/>
            <person name="Kronmiller B."/>
            <person name="Shen D."/>
            <person name="Strem M.D."/>
            <person name="Melnick R.L."/>
            <person name="Guiltinan M.J."/>
            <person name="Tyler B.M."/>
            <person name="Meinhardt L.W."/>
            <person name="Bailey B.A."/>
        </authorList>
    </citation>
    <scope>NUCLEOTIDE SEQUENCE [LARGE SCALE GENOMIC DNA]</scope>
    <source>
        <strain evidence="3">zdho120</strain>
    </source>
</reference>
<evidence type="ECO:0000313" key="3">
    <source>
        <dbReference type="Proteomes" id="UP000198211"/>
    </source>
</evidence>
<evidence type="ECO:0000256" key="1">
    <source>
        <dbReference type="SAM" id="Phobius"/>
    </source>
</evidence>
<sequence length="127" mass="15079">VGGIRKRRQRQCKVCTIRKTVSSKRQVTRFYCPKCSNGSKRVYLCDKVRQDHYPNNNLTCYEIWHQLWRNGSERVSRCEVRGRNTEALTMMAMLMKSLLATLTLLQTLLLILQKTQLHLQRRILQLR</sequence>
<gene>
    <name evidence="2" type="ORF">PHMEG_00032715</name>
</gene>
<feature type="non-terminal residue" evidence="2">
    <location>
        <position position="1"/>
    </location>
</feature>
<protein>
    <recommendedName>
        <fullName evidence="4">PiggyBac transposable element-derived protein 4 C-terminal zinc-ribbon domain-containing protein</fullName>
    </recommendedName>
</protein>
<accession>A0A225UXB3</accession>
<dbReference type="EMBL" id="NBNE01011092">
    <property type="protein sequence ID" value="OWY96899.1"/>
    <property type="molecule type" value="Genomic_DNA"/>
</dbReference>
<dbReference type="Proteomes" id="UP000198211">
    <property type="component" value="Unassembled WGS sequence"/>
</dbReference>
<keyword evidence="1" id="KW-0812">Transmembrane</keyword>
<dbReference type="AlphaFoldDB" id="A0A225UXB3"/>
<organism evidence="2 3">
    <name type="scientific">Phytophthora megakarya</name>
    <dbReference type="NCBI Taxonomy" id="4795"/>
    <lineage>
        <taxon>Eukaryota</taxon>
        <taxon>Sar</taxon>
        <taxon>Stramenopiles</taxon>
        <taxon>Oomycota</taxon>
        <taxon>Peronosporomycetes</taxon>
        <taxon>Peronosporales</taxon>
        <taxon>Peronosporaceae</taxon>
        <taxon>Phytophthora</taxon>
    </lineage>
</organism>
<evidence type="ECO:0008006" key="4">
    <source>
        <dbReference type="Google" id="ProtNLM"/>
    </source>
</evidence>